<dbReference type="PROSITE" id="PS50005">
    <property type="entry name" value="TPR"/>
    <property type="match status" value="2"/>
</dbReference>
<reference evidence="4 5" key="1">
    <citation type="journal article" date="2018" name="Int. J. Syst. Evol. Microbiol.">
        <title>Parvibium lacunae gen. nov., sp. nov., a new member of the family Alcaligenaceae isolated from a freshwater pond.</title>
        <authorList>
            <person name="Chen W.M."/>
            <person name="Xie P.B."/>
            <person name="Hsu M.Y."/>
            <person name="Sheu S.Y."/>
        </authorList>
    </citation>
    <scope>NUCLEOTIDE SEQUENCE [LARGE SCALE GENOMIC DNA]</scope>
    <source>
        <strain evidence="4 5">KMB9</strain>
    </source>
</reference>
<dbReference type="AlphaFoldDB" id="A0A368L965"/>
<dbReference type="InterPro" id="IPR011990">
    <property type="entry name" value="TPR-like_helical_dom_sf"/>
</dbReference>
<dbReference type="PANTHER" id="PTHR44858">
    <property type="entry name" value="TETRATRICOPEPTIDE REPEAT PROTEIN 6"/>
    <property type="match status" value="1"/>
</dbReference>
<evidence type="ECO:0000256" key="1">
    <source>
        <dbReference type="ARBA" id="ARBA00022737"/>
    </source>
</evidence>
<evidence type="ECO:0000256" key="2">
    <source>
        <dbReference type="ARBA" id="ARBA00022803"/>
    </source>
</evidence>
<dbReference type="OrthoDB" id="7058419at2"/>
<dbReference type="Proteomes" id="UP000252357">
    <property type="component" value="Unassembled WGS sequence"/>
</dbReference>
<accession>A0A368L965</accession>
<comment type="caution">
    <text evidence="4">The sequence shown here is derived from an EMBL/GenBank/DDBJ whole genome shotgun (WGS) entry which is preliminary data.</text>
</comment>
<keyword evidence="5" id="KW-1185">Reference proteome</keyword>
<protein>
    <submittedName>
        <fullName evidence="4">Uncharacterized protein</fullName>
    </submittedName>
</protein>
<dbReference type="SUPFAM" id="SSF48452">
    <property type="entry name" value="TPR-like"/>
    <property type="match status" value="1"/>
</dbReference>
<name>A0A368L965_9BURK</name>
<gene>
    <name evidence="4" type="ORF">DU000_03495</name>
</gene>
<feature type="repeat" description="TPR" evidence="3">
    <location>
        <begin position="67"/>
        <end position="100"/>
    </location>
</feature>
<keyword evidence="1" id="KW-0677">Repeat</keyword>
<dbReference type="InterPro" id="IPR019734">
    <property type="entry name" value="TPR_rpt"/>
</dbReference>
<dbReference type="PANTHER" id="PTHR44858:SF1">
    <property type="entry name" value="UDP-N-ACETYLGLUCOSAMINE--PEPTIDE N-ACETYLGLUCOSAMINYLTRANSFERASE SPINDLY-RELATED"/>
    <property type="match status" value="1"/>
</dbReference>
<keyword evidence="2 3" id="KW-0802">TPR repeat</keyword>
<evidence type="ECO:0000256" key="3">
    <source>
        <dbReference type="PROSITE-ProRule" id="PRU00339"/>
    </source>
</evidence>
<dbReference type="Gene3D" id="1.25.40.10">
    <property type="entry name" value="Tetratricopeptide repeat domain"/>
    <property type="match status" value="1"/>
</dbReference>
<dbReference type="InterPro" id="IPR050498">
    <property type="entry name" value="Ycf3"/>
</dbReference>
<organism evidence="4 5">
    <name type="scientific">Parvibium lacunae</name>
    <dbReference type="NCBI Taxonomy" id="1888893"/>
    <lineage>
        <taxon>Bacteria</taxon>
        <taxon>Pseudomonadati</taxon>
        <taxon>Pseudomonadota</taxon>
        <taxon>Betaproteobacteria</taxon>
        <taxon>Burkholderiales</taxon>
        <taxon>Alcaligenaceae</taxon>
        <taxon>Parvibium</taxon>
    </lineage>
</organism>
<proteinExistence type="predicted"/>
<evidence type="ECO:0000313" key="5">
    <source>
        <dbReference type="Proteomes" id="UP000252357"/>
    </source>
</evidence>
<feature type="repeat" description="TPR" evidence="3">
    <location>
        <begin position="101"/>
        <end position="134"/>
    </location>
</feature>
<dbReference type="EMBL" id="QPGB01000001">
    <property type="protein sequence ID" value="RCS59779.1"/>
    <property type="molecule type" value="Genomic_DNA"/>
</dbReference>
<dbReference type="RefSeq" id="WP_114401927.1">
    <property type="nucleotide sequence ID" value="NZ_QPGB01000001.1"/>
</dbReference>
<sequence>MSHSVAVLLTIFLLFFSPLLRADRQIPIDQIPMYGGMDRSMIPELKAGDEKFIADTTKHYGTREKASAAFVNNGFAYYQRDDLVNAMRRFNQAWLLNPQNPEVYAGFGAVLHDQGKNCEGMQMMEKAIELNPPTFQGIYPDAARLITLCAISDKNLTSEAKLKLFERSESLYKKAEEIEPNKRYVYGSWATAYYWRGQYSDAWAMVVKERAAGGKPNERFLGLLREKMPEPVPR</sequence>
<evidence type="ECO:0000313" key="4">
    <source>
        <dbReference type="EMBL" id="RCS59779.1"/>
    </source>
</evidence>